<dbReference type="Ensembl" id="ENSACIT00000032481.1">
    <property type="protein sequence ID" value="ENSACIP00000031652.1"/>
    <property type="gene ID" value="ENSACIG00000024451.1"/>
</dbReference>
<reference evidence="7" key="1">
    <citation type="submission" date="2025-08" db="UniProtKB">
        <authorList>
            <consortium name="Ensembl"/>
        </authorList>
    </citation>
    <scope>IDENTIFICATION</scope>
</reference>
<dbReference type="GO" id="GO:0005179">
    <property type="term" value="F:hormone activity"/>
    <property type="evidence" value="ECO:0007669"/>
    <property type="project" value="InterPro"/>
</dbReference>
<dbReference type="AlphaFoldDB" id="A0A3Q0THY2"/>
<dbReference type="OMA" id="RIMWFES"/>
<dbReference type="InterPro" id="IPR021116">
    <property type="entry name" value="Calcitonin/adrenomedullin"/>
</dbReference>
<evidence type="ECO:0000313" key="8">
    <source>
        <dbReference type="Proteomes" id="UP000261340"/>
    </source>
</evidence>
<comment type="similarity">
    <text evidence="2">Belongs to the adrenomedullin family.</text>
</comment>
<dbReference type="PANTHER" id="PTHR23414">
    <property type="entry name" value="ADRENOMEDULLIN, ADM"/>
    <property type="match status" value="1"/>
</dbReference>
<dbReference type="GO" id="GO:0003073">
    <property type="term" value="P:regulation of systemic arterial blood pressure"/>
    <property type="evidence" value="ECO:0007669"/>
    <property type="project" value="TreeGrafter"/>
</dbReference>
<dbReference type="PANTHER" id="PTHR23414:SF2">
    <property type="entry name" value="PROTEIN ADM2"/>
    <property type="match status" value="1"/>
</dbReference>
<evidence type="ECO:0000256" key="6">
    <source>
        <dbReference type="SAM" id="MobiDB-lite"/>
    </source>
</evidence>
<reference evidence="7" key="2">
    <citation type="submission" date="2025-09" db="UniProtKB">
        <authorList>
            <consortium name="Ensembl"/>
        </authorList>
    </citation>
    <scope>IDENTIFICATION</scope>
</reference>
<evidence type="ECO:0000313" key="7">
    <source>
        <dbReference type="Ensembl" id="ENSACIP00000031652.1"/>
    </source>
</evidence>
<dbReference type="GO" id="GO:0007189">
    <property type="term" value="P:adenylate cyclase-activating G protein-coupled receptor signaling pathway"/>
    <property type="evidence" value="ECO:0007669"/>
    <property type="project" value="TreeGrafter"/>
</dbReference>
<comment type="subcellular location">
    <subcellularLocation>
        <location evidence="1">Secreted</location>
    </subcellularLocation>
</comment>
<keyword evidence="8" id="KW-1185">Reference proteome</keyword>
<dbReference type="STRING" id="61819.ENSACIP00000031652"/>
<dbReference type="GO" id="GO:0010460">
    <property type="term" value="P:positive regulation of heart rate"/>
    <property type="evidence" value="ECO:0007669"/>
    <property type="project" value="TreeGrafter"/>
</dbReference>
<evidence type="ECO:0000256" key="2">
    <source>
        <dbReference type="ARBA" id="ARBA00010575"/>
    </source>
</evidence>
<keyword evidence="5" id="KW-1015">Disulfide bond</keyword>
<dbReference type="InterPro" id="IPR051665">
    <property type="entry name" value="Adrenomedullin-reg_peptide"/>
</dbReference>
<protein>
    <submittedName>
        <fullName evidence="7">Adrenomedullin 2</fullName>
    </submittedName>
</protein>
<evidence type="ECO:0000256" key="4">
    <source>
        <dbReference type="ARBA" id="ARBA00022729"/>
    </source>
</evidence>
<accession>A0A3Q0THY2</accession>
<feature type="region of interest" description="Disordered" evidence="6">
    <location>
        <begin position="62"/>
        <end position="81"/>
    </location>
</feature>
<dbReference type="Pfam" id="PF00214">
    <property type="entry name" value="Calc_CGRP_IAPP"/>
    <property type="match status" value="1"/>
</dbReference>
<name>A0A3Q0THY2_AMPCI</name>
<dbReference type="GO" id="GO:0005576">
    <property type="term" value="C:extracellular region"/>
    <property type="evidence" value="ECO:0007669"/>
    <property type="project" value="UniProtKB-SubCell"/>
</dbReference>
<evidence type="ECO:0000256" key="1">
    <source>
        <dbReference type="ARBA" id="ARBA00004613"/>
    </source>
</evidence>
<evidence type="ECO:0000256" key="5">
    <source>
        <dbReference type="ARBA" id="ARBA00023157"/>
    </source>
</evidence>
<feature type="compositionally biased region" description="Polar residues" evidence="6">
    <location>
        <begin position="66"/>
        <end position="81"/>
    </location>
</feature>
<dbReference type="Proteomes" id="UP000261340">
    <property type="component" value="Unplaced"/>
</dbReference>
<evidence type="ECO:0000256" key="3">
    <source>
        <dbReference type="ARBA" id="ARBA00022525"/>
    </source>
</evidence>
<dbReference type="GeneTree" id="ENSGT00940000154380"/>
<organism evidence="7 8">
    <name type="scientific">Amphilophus citrinellus</name>
    <name type="common">Midas cichlid</name>
    <name type="synonym">Cichlasoma citrinellum</name>
    <dbReference type="NCBI Taxonomy" id="61819"/>
    <lineage>
        <taxon>Eukaryota</taxon>
        <taxon>Metazoa</taxon>
        <taxon>Chordata</taxon>
        <taxon>Craniata</taxon>
        <taxon>Vertebrata</taxon>
        <taxon>Euteleostomi</taxon>
        <taxon>Actinopterygii</taxon>
        <taxon>Neopterygii</taxon>
        <taxon>Teleostei</taxon>
        <taxon>Neoteleostei</taxon>
        <taxon>Acanthomorphata</taxon>
        <taxon>Ovalentaria</taxon>
        <taxon>Cichlomorphae</taxon>
        <taxon>Cichliformes</taxon>
        <taxon>Cichlidae</taxon>
        <taxon>New World cichlids</taxon>
        <taxon>Cichlasomatinae</taxon>
        <taxon>Heroini</taxon>
        <taxon>Amphilophus</taxon>
    </lineage>
</organism>
<keyword evidence="4" id="KW-0732">Signal</keyword>
<sequence>MPDPPVRRAARCARLNTLFNLVCILRIMWFESLSLLSNTFSPDFSFLLRLDVLNKLIVQKDDNPPATESQTNSMVPSSSLTQPPKWLPGFLRHPPASGASLALAWARPTEAFQVERRALRTRRHAHSRGSHHAKLMRVGCVLGTCQVQNLSHRLYQLIGQSGREDSSPINPKSPHSYG</sequence>
<keyword evidence="3" id="KW-0964">Secreted</keyword>
<proteinExistence type="inferred from homology"/>